<dbReference type="NCBIfam" id="TIGR01007">
    <property type="entry name" value="eps_fam"/>
    <property type="match status" value="1"/>
</dbReference>
<keyword evidence="7" id="KW-0829">Tyrosine-protein kinase</keyword>
<dbReference type="OrthoDB" id="580971at2"/>
<dbReference type="InterPro" id="IPR025669">
    <property type="entry name" value="AAA_dom"/>
</dbReference>
<accession>A0A0D8ZUV2</accession>
<keyword evidence="4" id="KW-0547">Nucleotide-binding</keyword>
<proteinExistence type="inferred from homology"/>
<feature type="coiled-coil region" evidence="9">
    <location>
        <begin position="325"/>
        <end position="397"/>
    </location>
</feature>
<feature type="transmembrane region" description="Helical" evidence="10">
    <location>
        <begin position="423"/>
        <end position="444"/>
    </location>
</feature>
<dbReference type="PANTHER" id="PTHR32309:SF13">
    <property type="entry name" value="FERRIC ENTEROBACTIN TRANSPORT PROTEIN FEPE"/>
    <property type="match status" value="1"/>
</dbReference>
<evidence type="ECO:0000256" key="2">
    <source>
        <dbReference type="ARBA" id="ARBA00011903"/>
    </source>
</evidence>
<protein>
    <recommendedName>
        <fullName evidence="2">non-specific protein-tyrosine kinase</fullName>
        <ecNumber evidence="2">2.7.10.2</ecNumber>
    </recommendedName>
</protein>
<dbReference type="PATRIC" id="fig|1618023.3.peg.2216"/>
<gene>
    <name evidence="13" type="ORF">UH38_05365</name>
</gene>
<keyword evidence="14" id="KW-1185">Reference proteome</keyword>
<feature type="domain" description="Tyrosine-protein kinase G-rich" evidence="12">
    <location>
        <begin position="366"/>
        <end position="443"/>
    </location>
</feature>
<dbReference type="InterPro" id="IPR005702">
    <property type="entry name" value="Wzc-like_C"/>
</dbReference>
<dbReference type="InterPro" id="IPR027417">
    <property type="entry name" value="P-loop_NTPase"/>
</dbReference>
<evidence type="ECO:0000256" key="9">
    <source>
        <dbReference type="SAM" id="Coils"/>
    </source>
</evidence>
<evidence type="ECO:0000256" key="4">
    <source>
        <dbReference type="ARBA" id="ARBA00022741"/>
    </source>
</evidence>
<comment type="caution">
    <text evidence="13">The sequence shown here is derived from an EMBL/GenBank/DDBJ whole genome shotgun (WGS) entry which is preliminary data.</text>
</comment>
<dbReference type="Gene3D" id="3.40.50.300">
    <property type="entry name" value="P-loop containing nucleotide triphosphate hydrolases"/>
    <property type="match status" value="1"/>
</dbReference>
<evidence type="ECO:0000256" key="10">
    <source>
        <dbReference type="SAM" id="Phobius"/>
    </source>
</evidence>
<organism evidence="13 14">
    <name type="scientific">Aliterella atlantica CENA595</name>
    <dbReference type="NCBI Taxonomy" id="1618023"/>
    <lineage>
        <taxon>Bacteria</taxon>
        <taxon>Bacillati</taxon>
        <taxon>Cyanobacteriota</taxon>
        <taxon>Cyanophyceae</taxon>
        <taxon>Chroococcidiopsidales</taxon>
        <taxon>Aliterellaceae</taxon>
        <taxon>Aliterella</taxon>
    </lineage>
</organism>
<evidence type="ECO:0000256" key="7">
    <source>
        <dbReference type="ARBA" id="ARBA00023137"/>
    </source>
</evidence>
<dbReference type="RefSeq" id="WP_045053616.1">
    <property type="nucleotide sequence ID" value="NZ_CAWMDP010000026.1"/>
</dbReference>
<evidence type="ECO:0000256" key="8">
    <source>
        <dbReference type="ARBA" id="ARBA00051245"/>
    </source>
</evidence>
<dbReference type="InterPro" id="IPR032807">
    <property type="entry name" value="GNVR"/>
</dbReference>
<evidence type="ECO:0000256" key="1">
    <source>
        <dbReference type="ARBA" id="ARBA00007316"/>
    </source>
</evidence>
<dbReference type="Pfam" id="PF13807">
    <property type="entry name" value="GNVR"/>
    <property type="match status" value="1"/>
</dbReference>
<dbReference type="PANTHER" id="PTHR32309">
    <property type="entry name" value="TYROSINE-PROTEIN KINASE"/>
    <property type="match status" value="1"/>
</dbReference>
<dbReference type="STRING" id="1618023.UH38_05365"/>
<dbReference type="GO" id="GO:0042802">
    <property type="term" value="F:identical protein binding"/>
    <property type="evidence" value="ECO:0007669"/>
    <property type="project" value="UniProtKB-ARBA"/>
</dbReference>
<evidence type="ECO:0000259" key="11">
    <source>
        <dbReference type="Pfam" id="PF13614"/>
    </source>
</evidence>
<feature type="domain" description="AAA" evidence="11">
    <location>
        <begin position="532"/>
        <end position="645"/>
    </location>
</feature>
<evidence type="ECO:0000313" key="13">
    <source>
        <dbReference type="EMBL" id="KJH72558.1"/>
    </source>
</evidence>
<evidence type="ECO:0000259" key="12">
    <source>
        <dbReference type="Pfam" id="PF13807"/>
    </source>
</evidence>
<comment type="catalytic activity">
    <reaction evidence="8">
        <text>L-tyrosyl-[protein] + ATP = O-phospho-L-tyrosyl-[protein] + ADP + H(+)</text>
        <dbReference type="Rhea" id="RHEA:10596"/>
        <dbReference type="Rhea" id="RHEA-COMP:10136"/>
        <dbReference type="Rhea" id="RHEA-COMP:20101"/>
        <dbReference type="ChEBI" id="CHEBI:15378"/>
        <dbReference type="ChEBI" id="CHEBI:30616"/>
        <dbReference type="ChEBI" id="CHEBI:46858"/>
        <dbReference type="ChEBI" id="CHEBI:61978"/>
        <dbReference type="ChEBI" id="CHEBI:456216"/>
        <dbReference type="EC" id="2.7.10.2"/>
    </reaction>
</comment>
<feature type="transmembrane region" description="Helical" evidence="10">
    <location>
        <begin position="19"/>
        <end position="39"/>
    </location>
</feature>
<dbReference type="InterPro" id="IPR050445">
    <property type="entry name" value="Bact_polysacc_biosynth/exp"/>
</dbReference>
<keyword evidence="9" id="KW-0175">Coiled coil</keyword>
<keyword evidence="5" id="KW-0418">Kinase</keyword>
<comment type="similarity">
    <text evidence="1">Belongs to the CpsD/CapB family.</text>
</comment>
<dbReference type="AlphaFoldDB" id="A0A0D8ZUV2"/>
<dbReference type="GO" id="GO:0005886">
    <property type="term" value="C:plasma membrane"/>
    <property type="evidence" value="ECO:0007669"/>
    <property type="project" value="TreeGrafter"/>
</dbReference>
<name>A0A0D8ZUV2_9CYAN</name>
<evidence type="ECO:0000256" key="5">
    <source>
        <dbReference type="ARBA" id="ARBA00022777"/>
    </source>
</evidence>
<keyword evidence="3" id="KW-0808">Transferase</keyword>
<dbReference type="EC" id="2.7.10.2" evidence="2"/>
<evidence type="ECO:0000256" key="6">
    <source>
        <dbReference type="ARBA" id="ARBA00022840"/>
    </source>
</evidence>
<keyword evidence="10" id="KW-0812">Transmembrane</keyword>
<keyword evidence="10" id="KW-1133">Transmembrane helix</keyword>
<sequence length="728" mass="79351">MEFIDADIHKLWLILKRRWLPAAGVFSCVVGLSVVAAMMPKSSYQAEGKLLLKRVNETSAATGLGSQIGELDTLAQQTNPLKTEAAVLSSIPLAQQTITALNLKDNDGEVLLPEGFLKKQNIKQLAATDVLEVTYKSNDPQEAAAVVNKLMSLYIENNVLSNRTAAVEASKFIANQLPKTEARVRQAEAALRQFKEQNQIVSLDEEVKSAVGIIKELESQINTTEAALANANARYATLQQQVGMSSAQAVATNSLNQAGGIQKLLEESQQLEDRLATERTRLQEDHPTIVNLKLRQAALKALLDKRVANTNSPVQGANLQIGESKQKLNEELVQSEAERLGLAKQLALLSSTQDTYKQRANVFPKLEQNQRELERQLQASQSTYQSLLQKLQELKVAENQNTGNASIVEPALVPDKASIKLRVMILGLGVIVSALLAGATIIILEVRDTSVKTLKEAQELFGYTFLGTIPMLGKKANSRGKDAEATIPELPVRDMPRSPLSEAYRMLQANLKFLSSDKPLRVIVVTSSVPREGKSTVSANLATAMAQLGYRVLLVDADMRRPVQHHIWKLNNITGLSDVIVGQSEFKTSVRTAIKNLDVLTAGVMPPNPIALLNSQRMATLIDDFSATYDFVIVDAPPLLVAADAVTLGKMTDGILLVARPGVLDSRAAGAAQESLERSDQNVLGLVVNGVIVENESDSYFYFGKEYYSDEDVPSLKVSNKERSVEGI</sequence>
<evidence type="ECO:0000256" key="3">
    <source>
        <dbReference type="ARBA" id="ARBA00022679"/>
    </source>
</evidence>
<dbReference type="CDD" id="cd05387">
    <property type="entry name" value="BY-kinase"/>
    <property type="match status" value="1"/>
</dbReference>
<reference evidence="13 14" key="1">
    <citation type="submission" date="2015-02" db="EMBL/GenBank/DDBJ databases">
        <title>Draft genome of a novel marine cyanobacterium (Chroococcales) isolated from South Atlantic Ocean.</title>
        <authorList>
            <person name="Rigonato J."/>
            <person name="Alvarenga D.O."/>
            <person name="Branco L.H."/>
            <person name="Varani A.M."/>
            <person name="Brandini F.P."/>
            <person name="Fiore M.F."/>
        </authorList>
    </citation>
    <scope>NUCLEOTIDE SEQUENCE [LARGE SCALE GENOMIC DNA]</scope>
    <source>
        <strain evidence="13 14">CENA595</strain>
    </source>
</reference>
<evidence type="ECO:0000313" key="14">
    <source>
        <dbReference type="Proteomes" id="UP000032452"/>
    </source>
</evidence>
<dbReference type="SUPFAM" id="SSF52540">
    <property type="entry name" value="P-loop containing nucleoside triphosphate hydrolases"/>
    <property type="match status" value="1"/>
</dbReference>
<keyword evidence="6" id="KW-0067">ATP-binding</keyword>
<dbReference type="Pfam" id="PF13614">
    <property type="entry name" value="AAA_31"/>
    <property type="match status" value="1"/>
</dbReference>
<dbReference type="GO" id="GO:0005524">
    <property type="term" value="F:ATP binding"/>
    <property type="evidence" value="ECO:0007669"/>
    <property type="project" value="UniProtKB-KW"/>
</dbReference>
<dbReference type="FunFam" id="3.40.50.300:FF:000527">
    <property type="entry name" value="Tyrosine-protein kinase etk"/>
    <property type="match status" value="1"/>
</dbReference>
<dbReference type="Proteomes" id="UP000032452">
    <property type="component" value="Unassembled WGS sequence"/>
</dbReference>
<keyword evidence="10" id="KW-0472">Membrane</keyword>
<dbReference type="GO" id="GO:0004715">
    <property type="term" value="F:non-membrane spanning protein tyrosine kinase activity"/>
    <property type="evidence" value="ECO:0007669"/>
    <property type="project" value="UniProtKB-EC"/>
</dbReference>
<dbReference type="EMBL" id="JYON01000004">
    <property type="protein sequence ID" value="KJH72558.1"/>
    <property type="molecule type" value="Genomic_DNA"/>
</dbReference>
<feature type="coiled-coil region" evidence="9">
    <location>
        <begin position="177"/>
        <end position="285"/>
    </location>
</feature>